<keyword evidence="2" id="KW-1185">Reference proteome</keyword>
<evidence type="ECO:0000313" key="2">
    <source>
        <dbReference type="Proteomes" id="UP001589854"/>
    </source>
</evidence>
<sequence length="267" mass="32228">MLEILFESPREAETMVSIFRSKSKGNDSEIRLLYSNGVQICQKKWSNVIEQAVIPSLVHYILEYKEHQIMLSIIRENYYFIEHEEQQQILHIAQSIIEGERKEIPRVNQFQPREEFILEALRQFLTPPLSFTFQSFLQFRLQHYVKRLREYVEVAIEEYKLEQEYQTFIQSLRDYITDRESKIDTLTIHHQERFILYDEQLNEISELDIKNYIDRTFIYKHPMYIDSNLLAPIVSIAPKMIHLYSNDPDHGMIQTIQNIFQERVKIY</sequence>
<dbReference type="InterPro" id="IPR014199">
    <property type="entry name" value="Spore_YtxC"/>
</dbReference>
<proteinExistence type="predicted"/>
<accession>A0ABV6G9M9</accession>
<organism evidence="1 2">
    <name type="scientific">Metabacillus herbersteinensis</name>
    <dbReference type="NCBI Taxonomy" id="283816"/>
    <lineage>
        <taxon>Bacteria</taxon>
        <taxon>Bacillati</taxon>
        <taxon>Bacillota</taxon>
        <taxon>Bacilli</taxon>
        <taxon>Bacillales</taxon>
        <taxon>Bacillaceae</taxon>
        <taxon>Metabacillus</taxon>
    </lineage>
</organism>
<dbReference type="NCBIfam" id="TIGR02834">
    <property type="entry name" value="spo_ytxC"/>
    <property type="match status" value="1"/>
</dbReference>
<protein>
    <submittedName>
        <fullName evidence="1">Sporulation protein YtxC</fullName>
    </submittedName>
</protein>
<name>A0ABV6G9M9_9BACI</name>
<dbReference type="RefSeq" id="WP_378930013.1">
    <property type="nucleotide sequence ID" value="NZ_JBHLVO010000001.1"/>
</dbReference>
<dbReference type="Proteomes" id="UP001589854">
    <property type="component" value="Unassembled WGS sequence"/>
</dbReference>
<evidence type="ECO:0000313" key="1">
    <source>
        <dbReference type="EMBL" id="MFC0270254.1"/>
    </source>
</evidence>
<comment type="caution">
    <text evidence="1">The sequence shown here is derived from an EMBL/GenBank/DDBJ whole genome shotgun (WGS) entry which is preliminary data.</text>
</comment>
<reference evidence="1 2" key="1">
    <citation type="submission" date="2024-09" db="EMBL/GenBank/DDBJ databases">
        <authorList>
            <person name="Sun Q."/>
            <person name="Mori K."/>
        </authorList>
    </citation>
    <scope>NUCLEOTIDE SEQUENCE [LARGE SCALE GENOMIC DNA]</scope>
    <source>
        <strain evidence="1 2">CCM 7228</strain>
    </source>
</reference>
<dbReference type="Pfam" id="PF08812">
    <property type="entry name" value="YtxC"/>
    <property type="match status" value="1"/>
</dbReference>
<dbReference type="EMBL" id="JBHLVO010000001">
    <property type="protein sequence ID" value="MFC0270254.1"/>
    <property type="molecule type" value="Genomic_DNA"/>
</dbReference>
<gene>
    <name evidence="1" type="primary">ytxC</name>
    <name evidence="1" type="ORF">ACFFIX_02110</name>
</gene>